<feature type="compositionally biased region" description="Acidic residues" evidence="1">
    <location>
        <begin position="170"/>
        <end position="187"/>
    </location>
</feature>
<dbReference type="EMBL" id="JAPTMU010000009">
    <property type="protein sequence ID" value="KAJ4937769.1"/>
    <property type="molecule type" value="Genomic_DNA"/>
</dbReference>
<feature type="compositionally biased region" description="Basic and acidic residues" evidence="1">
    <location>
        <begin position="13"/>
        <end position="26"/>
    </location>
</feature>
<feature type="region of interest" description="Disordered" evidence="1">
    <location>
        <begin position="1"/>
        <end position="33"/>
    </location>
</feature>
<sequence length="198" mass="22383">MAQRHRALPTWMSKKEEKGKEKEPLKSKRKRKTARAVFYCMNEQELVEAAVSYFTNGACDDGALPTDQKVEDKEVDTTVKMRKSPAILKTTVKPVIIEESSDSGDALDSTYVSETDMDITEVETLAYTKGEQHQGAEGQRSGPVQDHSIHVNVELDAEEKEEHSQVLAEVAEEEEEEEEDDDDDDDDALRLVRDIFFT</sequence>
<keyword evidence="3" id="KW-1185">Reference proteome</keyword>
<dbReference type="Proteomes" id="UP001219934">
    <property type="component" value="Unassembled WGS sequence"/>
</dbReference>
<reference evidence="2" key="1">
    <citation type="submission" date="2022-11" db="EMBL/GenBank/DDBJ databases">
        <title>Chromosome-level genome of Pogonophryne albipinna.</title>
        <authorList>
            <person name="Jo E."/>
        </authorList>
    </citation>
    <scope>NUCLEOTIDE SEQUENCE</scope>
    <source>
        <strain evidence="2">SGF0006</strain>
        <tissue evidence="2">Muscle</tissue>
    </source>
</reference>
<comment type="caution">
    <text evidence="2">The sequence shown here is derived from an EMBL/GenBank/DDBJ whole genome shotgun (WGS) entry which is preliminary data.</text>
</comment>
<organism evidence="2 3">
    <name type="scientific">Pogonophryne albipinna</name>
    <dbReference type="NCBI Taxonomy" id="1090488"/>
    <lineage>
        <taxon>Eukaryota</taxon>
        <taxon>Metazoa</taxon>
        <taxon>Chordata</taxon>
        <taxon>Craniata</taxon>
        <taxon>Vertebrata</taxon>
        <taxon>Euteleostomi</taxon>
        <taxon>Actinopterygii</taxon>
        <taxon>Neopterygii</taxon>
        <taxon>Teleostei</taxon>
        <taxon>Neoteleostei</taxon>
        <taxon>Acanthomorphata</taxon>
        <taxon>Eupercaria</taxon>
        <taxon>Perciformes</taxon>
        <taxon>Notothenioidei</taxon>
        <taxon>Pogonophryne</taxon>
    </lineage>
</organism>
<accession>A0AAD6FL84</accession>
<evidence type="ECO:0000313" key="2">
    <source>
        <dbReference type="EMBL" id="KAJ4937769.1"/>
    </source>
</evidence>
<gene>
    <name evidence="2" type="ORF">JOQ06_002400</name>
</gene>
<dbReference type="AlphaFoldDB" id="A0AAD6FL84"/>
<evidence type="ECO:0000256" key="1">
    <source>
        <dbReference type="SAM" id="MobiDB-lite"/>
    </source>
</evidence>
<proteinExistence type="predicted"/>
<protein>
    <submittedName>
        <fullName evidence="2">Uncharacterized protein</fullName>
    </submittedName>
</protein>
<name>A0AAD6FL84_9TELE</name>
<feature type="region of interest" description="Disordered" evidence="1">
    <location>
        <begin position="127"/>
        <end position="188"/>
    </location>
</feature>
<evidence type="ECO:0000313" key="3">
    <source>
        <dbReference type="Proteomes" id="UP001219934"/>
    </source>
</evidence>